<dbReference type="Pfam" id="PF00646">
    <property type="entry name" value="F-box"/>
    <property type="match status" value="1"/>
</dbReference>
<evidence type="ECO:0000259" key="3">
    <source>
        <dbReference type="Pfam" id="PF03478"/>
    </source>
</evidence>
<dbReference type="InterPro" id="IPR044730">
    <property type="entry name" value="RNase_H-like_dom_plant"/>
</dbReference>
<evidence type="ECO:0008006" key="7">
    <source>
        <dbReference type="Google" id="ProtNLM"/>
    </source>
</evidence>
<dbReference type="PANTHER" id="PTHR44259">
    <property type="entry name" value="OS07G0183000 PROTEIN-RELATED"/>
    <property type="match status" value="1"/>
</dbReference>
<dbReference type="InterPro" id="IPR050942">
    <property type="entry name" value="F-box_BR-signaling"/>
</dbReference>
<name>A0A6J5U395_PRUAR</name>
<evidence type="ECO:0000256" key="1">
    <source>
        <dbReference type="SAM" id="MobiDB-lite"/>
    </source>
</evidence>
<dbReference type="Gene3D" id="3.30.420.10">
    <property type="entry name" value="Ribonuclease H-like superfamily/Ribonuclease H"/>
    <property type="match status" value="1"/>
</dbReference>
<sequence>MQVDLTCPSCQQPNESGGTFADIWLELCDRFAQESRKDELLSSIAYGLWRLWKCRNSLVFEGRPIHPAEAVEIMIKQQTDFLQTREKGKETTPIQGGGGEHRSLGTQQRSCPPMDFVKINCDGAWTSQTLRGGWGWVIRDASGVFKGAGGEGGVRCGAAIVAEAEALRAGLCAGVDQGWQRVVLESDSKLMIDMLKGVGCSDSRVEGIVHDIRFLMRQMQTVVLSFVSRIANKVADLVAAFASKTQGLSIGGQDPLMREVEAGYGSNESIPSGATRPGAAPLRRCSISKVAESSSISWRTTAVSFSNGEWASYPALVFLILDKLLEPIDHVRFAAVCKKWRSMSKIYNQATQRWHNKQLLPMLLIPNQDKNNDRRVLYSISEGRIYNNIQLQVPFKRRCSGSCHGWFATVDPTDQGVVTVTLRNPFTKANPIYLPPLNAHISVYGPSYFEHYVPKVILSTDPTLNPENYVVVALYRCWFELAFIKAGQNSWTYVNPAGTSYGDVIFYKSQLYAVTSFGAIGSLDVHGSDSNNPSQPPSIKLLTPRKPFRSYCFHAYLVESTKGDLLHILRYYVPKDGAFRFCNRQTLGFAVYKWVLNDEEDGGSIAHKVEVKSIGDEALFVGDNHSISVLASNFPGCQPNSIYYTDDFLSTSPLSDGDEANDMGIFNLEEGTITQHYSVKTNTQRAIWVVPPFNGLC</sequence>
<accession>A0A6J5U395</accession>
<gene>
    <name evidence="5" type="ORF">CURHAP_LOCUS16124</name>
</gene>
<dbReference type="InterPro" id="IPR002156">
    <property type="entry name" value="RNaseH_domain"/>
</dbReference>
<dbReference type="SUPFAM" id="SSF53098">
    <property type="entry name" value="Ribonuclease H-like"/>
    <property type="match status" value="1"/>
</dbReference>
<dbReference type="GO" id="GO:0003676">
    <property type="term" value="F:nucleic acid binding"/>
    <property type="evidence" value="ECO:0007669"/>
    <property type="project" value="InterPro"/>
</dbReference>
<dbReference type="Pfam" id="PF13456">
    <property type="entry name" value="RVT_3"/>
    <property type="match status" value="1"/>
</dbReference>
<evidence type="ECO:0000313" key="6">
    <source>
        <dbReference type="Proteomes" id="UP000507222"/>
    </source>
</evidence>
<dbReference type="InterPro" id="IPR036397">
    <property type="entry name" value="RNaseH_sf"/>
</dbReference>
<dbReference type="InterPro" id="IPR001810">
    <property type="entry name" value="F-box_dom"/>
</dbReference>
<dbReference type="PANTHER" id="PTHR44259:SF93">
    <property type="entry name" value="PROTEIN, PUTATIVE (DUF295)-RELATED"/>
    <property type="match status" value="1"/>
</dbReference>
<evidence type="ECO:0000313" key="5">
    <source>
        <dbReference type="EMBL" id="CAB4270137.1"/>
    </source>
</evidence>
<feature type="domain" description="F-box" evidence="2">
    <location>
        <begin position="324"/>
        <end position="345"/>
    </location>
</feature>
<feature type="region of interest" description="Disordered" evidence="1">
    <location>
        <begin position="85"/>
        <end position="108"/>
    </location>
</feature>
<feature type="domain" description="RNase H type-1" evidence="4">
    <location>
        <begin position="120"/>
        <end position="242"/>
    </location>
</feature>
<dbReference type="Proteomes" id="UP000507222">
    <property type="component" value="Unassembled WGS sequence"/>
</dbReference>
<evidence type="ECO:0000259" key="4">
    <source>
        <dbReference type="Pfam" id="PF13456"/>
    </source>
</evidence>
<feature type="domain" description="KIB1-4 beta-propeller" evidence="3">
    <location>
        <begin position="377"/>
        <end position="667"/>
    </location>
</feature>
<dbReference type="Pfam" id="PF03478">
    <property type="entry name" value="Beta-prop_KIB1-4"/>
    <property type="match status" value="1"/>
</dbReference>
<proteinExistence type="predicted"/>
<reference evidence="5 6" key="1">
    <citation type="submission" date="2020-05" db="EMBL/GenBank/DDBJ databases">
        <authorList>
            <person name="Campoy J."/>
            <person name="Schneeberger K."/>
            <person name="Spophaly S."/>
        </authorList>
    </citation>
    <scope>NUCLEOTIDE SEQUENCE [LARGE SCALE GENOMIC DNA]</scope>
    <source>
        <strain evidence="5">PruArmRojPasFocal</strain>
    </source>
</reference>
<evidence type="ECO:0000259" key="2">
    <source>
        <dbReference type="Pfam" id="PF00646"/>
    </source>
</evidence>
<protein>
    <recommendedName>
        <fullName evidence="7">DUF295 domain-containing protein</fullName>
    </recommendedName>
</protein>
<dbReference type="EMBL" id="CAEKDK010000002">
    <property type="protein sequence ID" value="CAB4270137.1"/>
    <property type="molecule type" value="Genomic_DNA"/>
</dbReference>
<dbReference type="AlphaFoldDB" id="A0A6J5U395"/>
<organism evidence="5 6">
    <name type="scientific">Prunus armeniaca</name>
    <name type="common">Apricot</name>
    <name type="synonym">Armeniaca vulgaris</name>
    <dbReference type="NCBI Taxonomy" id="36596"/>
    <lineage>
        <taxon>Eukaryota</taxon>
        <taxon>Viridiplantae</taxon>
        <taxon>Streptophyta</taxon>
        <taxon>Embryophyta</taxon>
        <taxon>Tracheophyta</taxon>
        <taxon>Spermatophyta</taxon>
        <taxon>Magnoliopsida</taxon>
        <taxon>eudicotyledons</taxon>
        <taxon>Gunneridae</taxon>
        <taxon>Pentapetalae</taxon>
        <taxon>rosids</taxon>
        <taxon>fabids</taxon>
        <taxon>Rosales</taxon>
        <taxon>Rosaceae</taxon>
        <taxon>Amygdaloideae</taxon>
        <taxon>Amygdaleae</taxon>
        <taxon>Prunus</taxon>
    </lineage>
</organism>
<dbReference type="CDD" id="cd06222">
    <property type="entry name" value="RNase_H_like"/>
    <property type="match status" value="1"/>
</dbReference>
<dbReference type="InterPro" id="IPR005174">
    <property type="entry name" value="KIB1-4_b-propeller"/>
</dbReference>
<dbReference type="GO" id="GO:0004523">
    <property type="term" value="F:RNA-DNA hybrid ribonuclease activity"/>
    <property type="evidence" value="ECO:0007669"/>
    <property type="project" value="InterPro"/>
</dbReference>
<dbReference type="InterPro" id="IPR012337">
    <property type="entry name" value="RNaseH-like_sf"/>
</dbReference>